<reference evidence="2 3" key="1">
    <citation type="submission" date="2023-11" db="EMBL/GenBank/DDBJ databases">
        <title>MicrobeMod: A computational toolkit for identifying prokaryotic methylation and restriction-modification with nanopore sequencing.</title>
        <authorList>
            <person name="Crits-Christoph A."/>
            <person name="Kang S.C."/>
            <person name="Lee H."/>
            <person name="Ostrov N."/>
        </authorList>
    </citation>
    <scope>NUCLEOTIDE SEQUENCE [LARGE SCALE GENOMIC DNA]</scope>
    <source>
        <strain evidence="2 3">ATCC 14820</strain>
    </source>
</reference>
<feature type="signal peptide" evidence="1">
    <location>
        <begin position="1"/>
        <end position="24"/>
    </location>
</feature>
<name>A0ABU4PH48_9SPHN</name>
<evidence type="ECO:0000313" key="2">
    <source>
        <dbReference type="EMBL" id="MDX5983299.1"/>
    </source>
</evidence>
<dbReference type="RefSeq" id="WP_010405346.1">
    <property type="nucleotide sequence ID" value="NZ_JAWXXV010000001.1"/>
</dbReference>
<accession>A0ABU4PH48</accession>
<gene>
    <name evidence="2" type="ORF">SIL82_03440</name>
</gene>
<dbReference type="EMBL" id="JAWXXV010000001">
    <property type="protein sequence ID" value="MDX5983299.1"/>
    <property type="molecule type" value="Genomic_DNA"/>
</dbReference>
<sequence>MRALTCLRWIAAWIAALAPLAASAQTSQTIPLIVHWSAPQPHRVSLTDDGGVSELTHDASSTTFTGTLAVPSGLVEQRTLLLNLDNDTFALILNVRKSLSRVEFTVTTDRPPSCADLLVRQVEAYTDNITEALKMMLRATAMLKIPPDDQCVADRLPRTIKARFDRNANLVQYSNGLFAIDPEAKTALLRSGIRSAPALAMAAEHNASSALAKGLYSDLLATGADDSRAASALAADMSSAVAQNETLAAGFKDQGISAKRLEKDSDFFEAKARVARPD</sequence>
<proteinExistence type="predicted"/>
<keyword evidence="1" id="KW-0732">Signal</keyword>
<protein>
    <submittedName>
        <fullName evidence="2">Uncharacterized protein</fullName>
    </submittedName>
</protein>
<keyword evidence="3" id="KW-1185">Reference proteome</keyword>
<evidence type="ECO:0000313" key="3">
    <source>
        <dbReference type="Proteomes" id="UP001279660"/>
    </source>
</evidence>
<dbReference type="Proteomes" id="UP001279660">
    <property type="component" value="Unassembled WGS sequence"/>
</dbReference>
<evidence type="ECO:0000256" key="1">
    <source>
        <dbReference type="SAM" id="SignalP"/>
    </source>
</evidence>
<feature type="chain" id="PRO_5047298262" evidence="1">
    <location>
        <begin position="25"/>
        <end position="278"/>
    </location>
</feature>
<comment type="caution">
    <text evidence="2">The sequence shown here is derived from an EMBL/GenBank/DDBJ whole genome shotgun (WGS) entry which is preliminary data.</text>
</comment>
<organism evidence="2 3">
    <name type="scientific">Sphingomonas echinoides</name>
    <dbReference type="NCBI Taxonomy" id="59803"/>
    <lineage>
        <taxon>Bacteria</taxon>
        <taxon>Pseudomonadati</taxon>
        <taxon>Pseudomonadota</taxon>
        <taxon>Alphaproteobacteria</taxon>
        <taxon>Sphingomonadales</taxon>
        <taxon>Sphingomonadaceae</taxon>
        <taxon>Sphingomonas</taxon>
    </lineage>
</organism>